<dbReference type="Pfam" id="PF01408">
    <property type="entry name" value="GFO_IDH_MocA"/>
    <property type="match status" value="1"/>
</dbReference>
<accession>A0A316YF44</accession>
<dbReference type="SUPFAM" id="SSF55347">
    <property type="entry name" value="Glyceraldehyde-3-phosphate dehydrogenase-like, C-terminal domain"/>
    <property type="match status" value="1"/>
</dbReference>
<reference evidence="5 6" key="1">
    <citation type="journal article" date="2018" name="Mol. Biol. Evol.">
        <title>Broad Genomic Sampling Reveals a Smut Pathogenic Ancestry of the Fungal Clade Ustilaginomycotina.</title>
        <authorList>
            <person name="Kijpornyongpan T."/>
            <person name="Mondo S.J."/>
            <person name="Barry K."/>
            <person name="Sandor L."/>
            <person name="Lee J."/>
            <person name="Lipzen A."/>
            <person name="Pangilinan J."/>
            <person name="LaButti K."/>
            <person name="Hainaut M."/>
            <person name="Henrissat B."/>
            <person name="Grigoriev I.V."/>
            <person name="Spatafora J.W."/>
            <person name="Aime M.C."/>
        </authorList>
    </citation>
    <scope>NUCLEOTIDE SEQUENCE [LARGE SCALE GENOMIC DNA]</scope>
    <source>
        <strain evidence="5 6">MCA 4198</strain>
    </source>
</reference>
<evidence type="ECO:0000313" key="5">
    <source>
        <dbReference type="EMBL" id="PWN88027.1"/>
    </source>
</evidence>
<dbReference type="PANTHER" id="PTHR42840:SF3">
    <property type="entry name" value="BINDING ROSSMANN FOLD OXIDOREDUCTASE, PUTATIVE (AFU_ORTHOLOGUE AFUA_2G10240)-RELATED"/>
    <property type="match status" value="1"/>
</dbReference>
<evidence type="ECO:0000259" key="4">
    <source>
        <dbReference type="Pfam" id="PF22725"/>
    </source>
</evidence>
<protein>
    <submittedName>
        <fullName evidence="5">Putative NAD binding Rossmann fold oxidoreductase</fullName>
    </submittedName>
</protein>
<evidence type="ECO:0000259" key="3">
    <source>
        <dbReference type="Pfam" id="PF01408"/>
    </source>
</evidence>
<dbReference type="Gene3D" id="3.30.360.10">
    <property type="entry name" value="Dihydrodipicolinate Reductase, domain 2"/>
    <property type="match status" value="1"/>
</dbReference>
<comment type="similarity">
    <text evidence="1">Belongs to the Gfo/Idh/MocA family.</text>
</comment>
<keyword evidence="6" id="KW-1185">Reference proteome</keyword>
<dbReference type="InterPro" id="IPR036291">
    <property type="entry name" value="NAD(P)-bd_dom_sf"/>
</dbReference>
<dbReference type="InterPro" id="IPR055170">
    <property type="entry name" value="GFO_IDH_MocA-like_dom"/>
</dbReference>
<dbReference type="OrthoDB" id="446809at2759"/>
<dbReference type="EMBL" id="KZ819639">
    <property type="protein sequence ID" value="PWN88027.1"/>
    <property type="molecule type" value="Genomic_DNA"/>
</dbReference>
<dbReference type="Pfam" id="PF22725">
    <property type="entry name" value="GFO_IDH_MocA_C3"/>
    <property type="match status" value="1"/>
</dbReference>
<evidence type="ECO:0000256" key="1">
    <source>
        <dbReference type="ARBA" id="ARBA00010928"/>
    </source>
</evidence>
<dbReference type="GO" id="GO:0006740">
    <property type="term" value="P:NADPH regeneration"/>
    <property type="evidence" value="ECO:0007669"/>
    <property type="project" value="TreeGrafter"/>
</dbReference>
<dbReference type="SUPFAM" id="SSF51735">
    <property type="entry name" value="NAD(P)-binding Rossmann-fold domains"/>
    <property type="match status" value="1"/>
</dbReference>
<evidence type="ECO:0000313" key="6">
    <source>
        <dbReference type="Proteomes" id="UP000245768"/>
    </source>
</evidence>
<dbReference type="AlphaFoldDB" id="A0A316YF44"/>
<dbReference type="GO" id="GO:0016491">
    <property type="term" value="F:oxidoreductase activity"/>
    <property type="evidence" value="ECO:0007669"/>
    <property type="project" value="UniProtKB-KW"/>
</dbReference>
<dbReference type="GO" id="GO:0005737">
    <property type="term" value="C:cytoplasm"/>
    <property type="evidence" value="ECO:0007669"/>
    <property type="project" value="TreeGrafter"/>
</dbReference>
<organism evidence="5 6">
    <name type="scientific">Acaromyces ingoldii</name>
    <dbReference type="NCBI Taxonomy" id="215250"/>
    <lineage>
        <taxon>Eukaryota</taxon>
        <taxon>Fungi</taxon>
        <taxon>Dikarya</taxon>
        <taxon>Basidiomycota</taxon>
        <taxon>Ustilaginomycotina</taxon>
        <taxon>Exobasidiomycetes</taxon>
        <taxon>Exobasidiales</taxon>
        <taxon>Cryptobasidiaceae</taxon>
        <taxon>Acaromyces</taxon>
    </lineage>
</organism>
<keyword evidence="2" id="KW-0560">Oxidoreductase</keyword>
<dbReference type="RefSeq" id="XP_025375225.1">
    <property type="nucleotide sequence ID" value="XM_025519780.1"/>
</dbReference>
<feature type="domain" description="Gfo/Idh/MocA-like oxidoreductase N-terminal" evidence="3">
    <location>
        <begin position="2"/>
        <end position="121"/>
    </location>
</feature>
<dbReference type="Gene3D" id="3.40.50.720">
    <property type="entry name" value="NAD(P)-binding Rossmann-like Domain"/>
    <property type="match status" value="1"/>
</dbReference>
<sequence>MLNVVCAGLGRIGAQHAFNIAHRTPNAKLLAVFDPDESKQKWAQDNLPKDVVFTTSYTELLAIKGAQLVWIATPTPFHAEQMIAAMDCDLNVFCEKPISLDIDKAQAVVDHWRTQKPHLYVTIGFIRRFDSRYQLAAEQLKKGAIGRPLVLQTQSCDPRDHTGHFVNQYAPVSGGIFVDCAIHDIDLTLWLFGDHAQRVKKVFATGSSTVLPKLKEYGDCDNVIGVVEFESGALAQYYCSRTSSSGQLLSTQLIGDKGRLTLRPEAPTAQLSLSDSVSIAREASEERPNYYDLNGTAMLSEPETIVREILNGSKPAFGLEDSVRGLRIGLALQQSLREGRHIEL</sequence>
<dbReference type="PANTHER" id="PTHR42840">
    <property type="entry name" value="NAD(P)-BINDING ROSSMANN-FOLD SUPERFAMILY PROTEIN-RELATED"/>
    <property type="match status" value="1"/>
</dbReference>
<gene>
    <name evidence="5" type="ORF">FA10DRAFT_255706</name>
</gene>
<dbReference type="GO" id="GO:0000166">
    <property type="term" value="F:nucleotide binding"/>
    <property type="evidence" value="ECO:0007669"/>
    <property type="project" value="InterPro"/>
</dbReference>
<dbReference type="InParanoid" id="A0A316YF44"/>
<dbReference type="Proteomes" id="UP000245768">
    <property type="component" value="Unassembled WGS sequence"/>
</dbReference>
<proteinExistence type="inferred from homology"/>
<feature type="domain" description="GFO/IDH/MocA-like oxidoreductase" evidence="4">
    <location>
        <begin position="133"/>
        <end position="260"/>
    </location>
</feature>
<dbReference type="STRING" id="215250.A0A316YF44"/>
<evidence type="ECO:0000256" key="2">
    <source>
        <dbReference type="ARBA" id="ARBA00023002"/>
    </source>
</evidence>
<dbReference type="GeneID" id="37041696"/>
<dbReference type="InterPro" id="IPR000683">
    <property type="entry name" value="Gfo/Idh/MocA-like_OxRdtase_N"/>
</dbReference>
<name>A0A316YF44_9BASI</name>